<evidence type="ECO:0000313" key="18">
    <source>
        <dbReference type="EMBL" id="TRW15256.1"/>
    </source>
</evidence>
<protein>
    <recommendedName>
        <fullName evidence="5">Probable periplasmic serine endoprotease DegP-like</fullName>
        <ecNumber evidence="4">3.4.21.107</ecNumber>
    </recommendedName>
    <alternativeName>
        <fullName evidence="13">Protease Do</fullName>
    </alternativeName>
</protein>
<dbReference type="Proteomes" id="UP000317894">
    <property type="component" value="Unassembled WGS sequence"/>
</dbReference>
<evidence type="ECO:0000256" key="1">
    <source>
        <dbReference type="ARBA" id="ARBA00001772"/>
    </source>
</evidence>
<dbReference type="AlphaFoldDB" id="A0A552UAL5"/>
<evidence type="ECO:0000313" key="19">
    <source>
        <dbReference type="Proteomes" id="UP000317894"/>
    </source>
</evidence>
<feature type="binding site" evidence="15">
    <location>
        <begin position="244"/>
        <end position="246"/>
    </location>
    <ligand>
        <name>substrate</name>
    </ligand>
</feature>
<feature type="active site" description="Charge relay system" evidence="14">
    <location>
        <position position="246"/>
    </location>
</feature>
<dbReference type="PRINTS" id="PR00834">
    <property type="entry name" value="PROTEASES2C"/>
</dbReference>
<dbReference type="InterPro" id="IPR036034">
    <property type="entry name" value="PDZ_sf"/>
</dbReference>
<dbReference type="PANTHER" id="PTHR22939">
    <property type="entry name" value="SERINE PROTEASE FAMILY S1C HTRA-RELATED"/>
    <property type="match status" value="1"/>
</dbReference>
<evidence type="ECO:0000256" key="8">
    <source>
        <dbReference type="ARBA" id="ARBA00022737"/>
    </source>
</evidence>
<feature type="domain" description="PDZ" evidence="17">
    <location>
        <begin position="413"/>
        <end position="506"/>
    </location>
</feature>
<dbReference type="InterPro" id="IPR001478">
    <property type="entry name" value="PDZ"/>
</dbReference>
<evidence type="ECO:0000256" key="16">
    <source>
        <dbReference type="SAM" id="SignalP"/>
    </source>
</evidence>
<dbReference type="SUPFAM" id="SSF50494">
    <property type="entry name" value="Trypsin-like serine proteases"/>
    <property type="match status" value="1"/>
</dbReference>
<dbReference type="Pfam" id="PF13365">
    <property type="entry name" value="Trypsin_2"/>
    <property type="match status" value="1"/>
</dbReference>
<dbReference type="GO" id="GO:0004252">
    <property type="term" value="F:serine-type endopeptidase activity"/>
    <property type="evidence" value="ECO:0007669"/>
    <property type="project" value="InterPro"/>
</dbReference>
<evidence type="ECO:0000259" key="17">
    <source>
        <dbReference type="PROSITE" id="PS50106"/>
    </source>
</evidence>
<feature type="signal peptide" evidence="16">
    <location>
        <begin position="1"/>
        <end position="19"/>
    </location>
</feature>
<dbReference type="InterPro" id="IPR009003">
    <property type="entry name" value="Peptidase_S1_PA"/>
</dbReference>
<feature type="chain" id="PRO_5039083355" description="Probable periplasmic serine endoprotease DegP-like" evidence="16">
    <location>
        <begin position="20"/>
        <end position="522"/>
    </location>
</feature>
<sequence>MPGLLIAGGAVAVFSSAGAQIATPPAVAPPAQNDAVPPVPITGPGGAPRSFADLTARLTPAVVNVSTTQKVEVGRLRNFGQGGQSNPLEEFFRRFQEQQGEQGEPVTREATSLGSGFIVDPSGYIVTNNHVISGGDPRSGGADSKVSVDTITVTLSDRREYKARVVGRDPLSDMALLKIEATNLPYVKFGNSQGVRVGDWAIAIGNPFGLGGTVTAGIVSALHRNIGSGQYDRYIQTDASINQGNSGGPLFDLDGNVIGINTAIFSPTGGNVGLGFAIPAELARPVVEQLRGGGLVKRGYLGVSIQPVSSDIAAGLGLPKDRGEIVAAVVDGGPAARAGVRQGDVITKVAGQEVTFDNTLSFIVANQRIGSTIPIELIRGGKRLTVQANVAARPSEAIVQGTPAVPDESSAPATPASEATRASLGISLLPLTAEVRTQLKLPATVQGVVIAQINPSSDAAAKGLQRGDVILQINQVPTPTTAAAAAAVDAARKSGKETVLMLVQRGAIAARYIGIALMPVKK</sequence>
<feature type="binding site" evidence="15">
    <location>
        <position position="173"/>
    </location>
    <ligand>
        <name>substrate</name>
    </ligand>
</feature>
<keyword evidence="9" id="KW-0574">Periplasm</keyword>
<accession>A0A552UAL5</accession>
<feature type="domain" description="PDZ" evidence="17">
    <location>
        <begin position="297"/>
        <end position="363"/>
    </location>
</feature>
<dbReference type="Pfam" id="PF13180">
    <property type="entry name" value="PDZ_2"/>
    <property type="match status" value="1"/>
</dbReference>
<dbReference type="InterPro" id="IPR011782">
    <property type="entry name" value="Pept_S1C_Do"/>
</dbReference>
<dbReference type="Pfam" id="PF00595">
    <property type="entry name" value="PDZ"/>
    <property type="match status" value="1"/>
</dbReference>
<keyword evidence="7 16" id="KW-0732">Signal</keyword>
<feature type="active site" description="Charge relay system" evidence="14">
    <location>
        <position position="130"/>
    </location>
</feature>
<comment type="catalytic activity">
    <reaction evidence="1">
        <text>Acts on substrates that are at least partially unfolded. The cleavage site P1 residue is normally between a pair of hydrophobic residues, such as Val-|-Val.</text>
        <dbReference type="EC" id="3.4.21.107"/>
    </reaction>
</comment>
<evidence type="ECO:0000256" key="13">
    <source>
        <dbReference type="ARBA" id="ARBA00032850"/>
    </source>
</evidence>
<keyword evidence="19" id="KW-1185">Reference proteome</keyword>
<evidence type="ECO:0000256" key="12">
    <source>
        <dbReference type="ARBA" id="ARBA00023016"/>
    </source>
</evidence>
<dbReference type="SUPFAM" id="SSF50156">
    <property type="entry name" value="PDZ domain-like"/>
    <property type="match status" value="2"/>
</dbReference>
<dbReference type="InterPro" id="IPR001940">
    <property type="entry name" value="Peptidase_S1C"/>
</dbReference>
<keyword evidence="12" id="KW-0346">Stress response</keyword>
<evidence type="ECO:0000256" key="7">
    <source>
        <dbReference type="ARBA" id="ARBA00022729"/>
    </source>
</evidence>
<comment type="caution">
    <text evidence="18">The sequence shown here is derived from an EMBL/GenBank/DDBJ whole genome shotgun (WGS) entry which is preliminary data.</text>
</comment>
<evidence type="ECO:0000256" key="11">
    <source>
        <dbReference type="ARBA" id="ARBA00022825"/>
    </source>
</evidence>
<keyword evidence="11" id="KW-0720">Serine protease</keyword>
<keyword evidence="8" id="KW-0677">Repeat</keyword>
<dbReference type="PANTHER" id="PTHR22939:SF130">
    <property type="entry name" value="PERIPLASMIC SERINE ENDOPROTEASE DEGP-LIKE-RELATED"/>
    <property type="match status" value="1"/>
</dbReference>
<dbReference type="Gene3D" id="2.40.10.120">
    <property type="match status" value="1"/>
</dbReference>
<organism evidence="18 19">
    <name type="scientific">Glacieibacterium frigidum</name>
    <dbReference type="NCBI Taxonomy" id="2593303"/>
    <lineage>
        <taxon>Bacteria</taxon>
        <taxon>Pseudomonadati</taxon>
        <taxon>Pseudomonadota</taxon>
        <taxon>Alphaproteobacteria</taxon>
        <taxon>Sphingomonadales</taxon>
        <taxon>Sphingosinicellaceae</taxon>
        <taxon>Glacieibacterium</taxon>
    </lineage>
</organism>
<dbReference type="EC" id="3.4.21.107" evidence="4"/>
<dbReference type="GO" id="GO:0042597">
    <property type="term" value="C:periplasmic space"/>
    <property type="evidence" value="ECO:0007669"/>
    <property type="project" value="UniProtKB-SubCell"/>
</dbReference>
<feature type="active site" description="Charge relay system" evidence="14">
    <location>
        <position position="173"/>
    </location>
</feature>
<evidence type="ECO:0000256" key="3">
    <source>
        <dbReference type="ARBA" id="ARBA00010541"/>
    </source>
</evidence>
<dbReference type="FunFam" id="2.40.10.120:FF:000007">
    <property type="entry name" value="Periplasmic serine endoprotease DegP-like"/>
    <property type="match status" value="1"/>
</dbReference>
<evidence type="ECO:0000256" key="10">
    <source>
        <dbReference type="ARBA" id="ARBA00022801"/>
    </source>
</evidence>
<keyword evidence="10" id="KW-0378">Hydrolase</keyword>
<dbReference type="OrthoDB" id="9758917at2"/>
<evidence type="ECO:0000256" key="15">
    <source>
        <dbReference type="PIRSR" id="PIRSR611782-2"/>
    </source>
</evidence>
<evidence type="ECO:0000256" key="6">
    <source>
        <dbReference type="ARBA" id="ARBA00022670"/>
    </source>
</evidence>
<keyword evidence="6" id="KW-0645">Protease</keyword>
<proteinExistence type="inferred from homology"/>
<evidence type="ECO:0000256" key="9">
    <source>
        <dbReference type="ARBA" id="ARBA00022764"/>
    </source>
</evidence>
<dbReference type="GO" id="GO:0006508">
    <property type="term" value="P:proteolysis"/>
    <property type="evidence" value="ECO:0007669"/>
    <property type="project" value="UniProtKB-KW"/>
</dbReference>
<evidence type="ECO:0000256" key="14">
    <source>
        <dbReference type="PIRSR" id="PIRSR611782-1"/>
    </source>
</evidence>
<dbReference type="PROSITE" id="PS50106">
    <property type="entry name" value="PDZ"/>
    <property type="match status" value="2"/>
</dbReference>
<comment type="similarity">
    <text evidence="3">Belongs to the peptidase S1C family.</text>
</comment>
<dbReference type="SMART" id="SM00228">
    <property type="entry name" value="PDZ"/>
    <property type="match status" value="2"/>
</dbReference>
<comment type="subcellular location">
    <subcellularLocation>
        <location evidence="2">Periplasm</location>
    </subcellularLocation>
</comment>
<dbReference type="EMBL" id="VJWA01000002">
    <property type="protein sequence ID" value="TRW15256.1"/>
    <property type="molecule type" value="Genomic_DNA"/>
</dbReference>
<dbReference type="Gene3D" id="2.30.42.10">
    <property type="match status" value="2"/>
</dbReference>
<gene>
    <name evidence="18" type="ORF">FMM06_09630</name>
</gene>
<dbReference type="NCBIfam" id="TIGR02037">
    <property type="entry name" value="degP_htrA_DO"/>
    <property type="match status" value="1"/>
</dbReference>
<name>A0A552UAL5_9SPHN</name>
<evidence type="ECO:0000256" key="4">
    <source>
        <dbReference type="ARBA" id="ARBA00013035"/>
    </source>
</evidence>
<evidence type="ECO:0000256" key="2">
    <source>
        <dbReference type="ARBA" id="ARBA00004418"/>
    </source>
</evidence>
<evidence type="ECO:0000256" key="5">
    <source>
        <dbReference type="ARBA" id="ARBA00013958"/>
    </source>
</evidence>
<reference evidence="18 19" key="1">
    <citation type="submission" date="2019-07" db="EMBL/GenBank/DDBJ databases">
        <title>Novel species isolated from glacier.</title>
        <authorList>
            <person name="Liu Q."/>
            <person name="Xin Y.-H."/>
        </authorList>
    </citation>
    <scope>NUCLEOTIDE SEQUENCE [LARGE SCALE GENOMIC DNA]</scope>
    <source>
        <strain evidence="18 19">LB1R16</strain>
    </source>
</reference>
<feature type="binding site" evidence="15">
    <location>
        <position position="130"/>
    </location>
    <ligand>
        <name>substrate</name>
    </ligand>
</feature>